<evidence type="ECO:0000256" key="2">
    <source>
        <dbReference type="SAM" id="Phobius"/>
    </source>
</evidence>
<feature type="compositionally biased region" description="Basic and acidic residues" evidence="1">
    <location>
        <begin position="63"/>
        <end position="73"/>
    </location>
</feature>
<sequence>MFNAQTMKQVRRVHLYIGMFFTPAILLFSLSGALQTFRLQEEKGYGGTTPAWIVWMASVHKDSSLPRDRGAERPKKRPMAESPRQGAAARPAKPASSRLPMQIFVALLSIGLIVSALLGAIIAINSKTTRRASVIMLVAGTIVPLALMVI</sequence>
<evidence type="ECO:0008006" key="5">
    <source>
        <dbReference type="Google" id="ProtNLM"/>
    </source>
</evidence>
<feature type="transmembrane region" description="Helical" evidence="2">
    <location>
        <begin position="103"/>
        <end position="124"/>
    </location>
</feature>
<reference evidence="3 4" key="1">
    <citation type="submission" date="2020-08" db="EMBL/GenBank/DDBJ databases">
        <title>Genomic Encyclopedia of Type Strains, Phase IV (KMG-IV): sequencing the most valuable type-strain genomes for metagenomic binning, comparative biology and taxonomic classification.</title>
        <authorList>
            <person name="Goeker M."/>
        </authorList>
    </citation>
    <scope>NUCLEOTIDE SEQUENCE [LARGE SCALE GENOMIC DNA]</scope>
    <source>
        <strain evidence="3 4">YC6723</strain>
    </source>
</reference>
<proteinExistence type="predicted"/>
<keyword evidence="4" id="KW-1185">Reference proteome</keyword>
<keyword evidence="2" id="KW-1133">Transmembrane helix</keyword>
<evidence type="ECO:0000313" key="4">
    <source>
        <dbReference type="Proteomes" id="UP000529795"/>
    </source>
</evidence>
<dbReference type="Proteomes" id="UP000529795">
    <property type="component" value="Unassembled WGS sequence"/>
</dbReference>
<evidence type="ECO:0000313" key="3">
    <source>
        <dbReference type="EMBL" id="MBB4153350.1"/>
    </source>
</evidence>
<protein>
    <recommendedName>
        <fullName evidence="5">PepSY domain-containing protein</fullName>
    </recommendedName>
</protein>
<accession>A0A840F617</accession>
<dbReference type="RefSeq" id="WP_246346909.1">
    <property type="nucleotide sequence ID" value="NZ_JACIEV010000003.1"/>
</dbReference>
<keyword evidence="2" id="KW-0812">Transmembrane</keyword>
<organism evidence="3 4">
    <name type="scientific">Sphingomonas jinjuensis</name>
    <dbReference type="NCBI Taxonomy" id="535907"/>
    <lineage>
        <taxon>Bacteria</taxon>
        <taxon>Pseudomonadati</taxon>
        <taxon>Pseudomonadota</taxon>
        <taxon>Alphaproteobacteria</taxon>
        <taxon>Sphingomonadales</taxon>
        <taxon>Sphingomonadaceae</taxon>
        <taxon>Sphingomonas</taxon>
    </lineage>
</organism>
<feature type="transmembrane region" description="Helical" evidence="2">
    <location>
        <begin position="130"/>
        <end position="149"/>
    </location>
</feature>
<dbReference type="AlphaFoldDB" id="A0A840F617"/>
<name>A0A840F617_9SPHN</name>
<keyword evidence="2" id="KW-0472">Membrane</keyword>
<comment type="caution">
    <text evidence="3">The sequence shown here is derived from an EMBL/GenBank/DDBJ whole genome shotgun (WGS) entry which is preliminary data.</text>
</comment>
<evidence type="ECO:0000256" key="1">
    <source>
        <dbReference type="SAM" id="MobiDB-lite"/>
    </source>
</evidence>
<gene>
    <name evidence="3" type="ORF">GGQ80_001252</name>
</gene>
<feature type="transmembrane region" description="Helical" evidence="2">
    <location>
        <begin position="15"/>
        <end position="34"/>
    </location>
</feature>
<feature type="region of interest" description="Disordered" evidence="1">
    <location>
        <begin position="63"/>
        <end position="94"/>
    </location>
</feature>
<dbReference type="EMBL" id="JACIEV010000003">
    <property type="protein sequence ID" value="MBB4153350.1"/>
    <property type="molecule type" value="Genomic_DNA"/>
</dbReference>